<sequence length="392" mass="40202">MNTGKLMTMPLFALAIAAFAIGTAEFVVMGLLPEIASDMAISIPASGHLVSGYALGVVIGGPVIGIALRAMREKTALLALMLMFVVGNAGCLLAPGFGWLMLARVFTAFSHASFIGTAAVLASRLAPPGKEAQAMVLMLSGMTLANVLGVPLGSLLGQLQGWRATFLAVMLLGLLAAALIAGFVPAGRASPSAPAGHGSDLRRPVIWLGLATSVMASASMFAFFTYIVPVLLQVTHVEAKVATAALFVCGVGITIGGLLGGRLADWNLPRALTLTLPCLIAVLVAFYWASASLYPALACMVLWGGLSFAVGMMLQALIIKVAGNAAAYASTLNIGAFNLGNAIGAWLGGRVLEMGWAFNAITLLAAALAAVTLAMVVAVLRTARRAPRSLLV</sequence>
<evidence type="ECO:0000256" key="4">
    <source>
        <dbReference type="ARBA" id="ARBA00022989"/>
    </source>
</evidence>
<feature type="transmembrane region" description="Helical" evidence="6">
    <location>
        <begin position="205"/>
        <end position="229"/>
    </location>
</feature>
<feature type="transmembrane region" description="Helical" evidence="6">
    <location>
        <begin position="162"/>
        <end position="184"/>
    </location>
</feature>
<dbReference type="PROSITE" id="PS50850">
    <property type="entry name" value="MFS"/>
    <property type="match status" value="1"/>
</dbReference>
<keyword evidence="2" id="KW-1003">Cell membrane</keyword>
<dbReference type="CDD" id="cd17324">
    <property type="entry name" value="MFS_NepI_like"/>
    <property type="match status" value="1"/>
</dbReference>
<feature type="transmembrane region" description="Helical" evidence="6">
    <location>
        <begin position="354"/>
        <end position="380"/>
    </location>
</feature>
<protein>
    <submittedName>
        <fullName evidence="8">MFS transporter</fullName>
    </submittedName>
</protein>
<keyword evidence="9" id="KW-1185">Reference proteome</keyword>
<name>A0ABV8ZTS9_9NEIS</name>
<keyword evidence="5 6" id="KW-0472">Membrane</keyword>
<evidence type="ECO:0000256" key="5">
    <source>
        <dbReference type="ARBA" id="ARBA00023136"/>
    </source>
</evidence>
<dbReference type="PANTHER" id="PTHR43124">
    <property type="entry name" value="PURINE EFFLUX PUMP PBUE"/>
    <property type="match status" value="1"/>
</dbReference>
<evidence type="ECO:0000313" key="9">
    <source>
        <dbReference type="Proteomes" id="UP001595999"/>
    </source>
</evidence>
<keyword evidence="3 6" id="KW-0812">Transmembrane</keyword>
<dbReference type="EMBL" id="JBHSEK010000007">
    <property type="protein sequence ID" value="MFC4490547.1"/>
    <property type="molecule type" value="Genomic_DNA"/>
</dbReference>
<dbReference type="InterPro" id="IPR011701">
    <property type="entry name" value="MFS"/>
</dbReference>
<gene>
    <name evidence="8" type="ORF">ACFO0R_13060</name>
</gene>
<feature type="transmembrane region" description="Helical" evidence="6">
    <location>
        <begin position="50"/>
        <end position="68"/>
    </location>
</feature>
<organism evidence="8 9">
    <name type="scientific">Chromobacterium aquaticum</name>
    <dbReference type="NCBI Taxonomy" id="467180"/>
    <lineage>
        <taxon>Bacteria</taxon>
        <taxon>Pseudomonadati</taxon>
        <taxon>Pseudomonadota</taxon>
        <taxon>Betaproteobacteria</taxon>
        <taxon>Neisseriales</taxon>
        <taxon>Chromobacteriaceae</taxon>
        <taxon>Chromobacterium</taxon>
    </lineage>
</organism>
<evidence type="ECO:0000313" key="8">
    <source>
        <dbReference type="EMBL" id="MFC4490547.1"/>
    </source>
</evidence>
<feature type="transmembrane region" description="Helical" evidence="6">
    <location>
        <begin position="271"/>
        <end position="289"/>
    </location>
</feature>
<feature type="transmembrane region" description="Helical" evidence="6">
    <location>
        <begin position="134"/>
        <end position="156"/>
    </location>
</feature>
<evidence type="ECO:0000256" key="1">
    <source>
        <dbReference type="ARBA" id="ARBA00004651"/>
    </source>
</evidence>
<evidence type="ECO:0000256" key="2">
    <source>
        <dbReference type="ARBA" id="ARBA00022475"/>
    </source>
</evidence>
<dbReference type="InterPro" id="IPR050189">
    <property type="entry name" value="MFS_Efflux_Transporters"/>
</dbReference>
<dbReference type="Proteomes" id="UP001595999">
    <property type="component" value="Unassembled WGS sequence"/>
</dbReference>
<feature type="transmembrane region" description="Helical" evidence="6">
    <location>
        <begin position="241"/>
        <end position="259"/>
    </location>
</feature>
<dbReference type="InterPro" id="IPR036259">
    <property type="entry name" value="MFS_trans_sf"/>
</dbReference>
<feature type="domain" description="Major facilitator superfamily (MFS) profile" evidence="7">
    <location>
        <begin position="10"/>
        <end position="384"/>
    </location>
</feature>
<dbReference type="InterPro" id="IPR020846">
    <property type="entry name" value="MFS_dom"/>
</dbReference>
<evidence type="ECO:0000259" key="7">
    <source>
        <dbReference type="PROSITE" id="PS50850"/>
    </source>
</evidence>
<comment type="caution">
    <text evidence="8">The sequence shown here is derived from an EMBL/GenBank/DDBJ whole genome shotgun (WGS) entry which is preliminary data.</text>
</comment>
<reference evidence="9" key="1">
    <citation type="journal article" date="2019" name="Int. J. Syst. Evol. Microbiol.">
        <title>The Global Catalogue of Microorganisms (GCM) 10K type strain sequencing project: providing services to taxonomists for standard genome sequencing and annotation.</title>
        <authorList>
            <consortium name="The Broad Institute Genomics Platform"/>
            <consortium name="The Broad Institute Genome Sequencing Center for Infectious Disease"/>
            <person name="Wu L."/>
            <person name="Ma J."/>
        </authorList>
    </citation>
    <scope>NUCLEOTIDE SEQUENCE [LARGE SCALE GENOMIC DNA]</scope>
    <source>
        <strain evidence="9">CGMCC 4.7608</strain>
    </source>
</reference>
<dbReference type="SUPFAM" id="SSF103473">
    <property type="entry name" value="MFS general substrate transporter"/>
    <property type="match status" value="1"/>
</dbReference>
<dbReference type="Gene3D" id="1.20.1250.20">
    <property type="entry name" value="MFS general substrate transporter like domains"/>
    <property type="match status" value="2"/>
</dbReference>
<evidence type="ECO:0000256" key="3">
    <source>
        <dbReference type="ARBA" id="ARBA00022692"/>
    </source>
</evidence>
<feature type="transmembrane region" description="Helical" evidence="6">
    <location>
        <begin position="295"/>
        <end position="318"/>
    </location>
</feature>
<dbReference type="RefSeq" id="WP_231462245.1">
    <property type="nucleotide sequence ID" value="NZ_JAJOHW010000064.1"/>
</dbReference>
<evidence type="ECO:0000256" key="6">
    <source>
        <dbReference type="SAM" id="Phobius"/>
    </source>
</evidence>
<proteinExistence type="predicted"/>
<keyword evidence="4 6" id="KW-1133">Transmembrane helix</keyword>
<dbReference type="Pfam" id="PF07690">
    <property type="entry name" value="MFS_1"/>
    <property type="match status" value="1"/>
</dbReference>
<feature type="transmembrane region" description="Helical" evidence="6">
    <location>
        <begin position="75"/>
        <end position="95"/>
    </location>
</feature>
<accession>A0ABV8ZTS9</accession>
<feature type="transmembrane region" description="Helical" evidence="6">
    <location>
        <begin position="325"/>
        <end position="348"/>
    </location>
</feature>
<comment type="subcellular location">
    <subcellularLocation>
        <location evidence="1">Cell membrane</location>
        <topology evidence="1">Multi-pass membrane protein</topology>
    </subcellularLocation>
</comment>
<feature type="transmembrane region" description="Helical" evidence="6">
    <location>
        <begin position="101"/>
        <end position="122"/>
    </location>
</feature>
<dbReference type="PANTHER" id="PTHR43124:SF8">
    <property type="entry name" value="INNER MEMBRANE TRANSPORT PROTEIN YDHP"/>
    <property type="match status" value="1"/>
</dbReference>